<keyword evidence="2" id="KW-1185">Reference proteome</keyword>
<dbReference type="AlphaFoldDB" id="A0A518CPF3"/>
<sequence>MCKDLNQPSRNLKSQLFQCGPLVNSSLIIYNWFKDIKALFAAGDHIESFIEEVSSG</sequence>
<dbReference type="Proteomes" id="UP000317178">
    <property type="component" value="Chromosome"/>
</dbReference>
<accession>A0A518CPF3</accession>
<gene>
    <name evidence="1" type="ORF">Pla110_28420</name>
</gene>
<organism evidence="1 2">
    <name type="scientific">Polystyrenella longa</name>
    <dbReference type="NCBI Taxonomy" id="2528007"/>
    <lineage>
        <taxon>Bacteria</taxon>
        <taxon>Pseudomonadati</taxon>
        <taxon>Planctomycetota</taxon>
        <taxon>Planctomycetia</taxon>
        <taxon>Planctomycetales</taxon>
        <taxon>Planctomycetaceae</taxon>
        <taxon>Polystyrenella</taxon>
    </lineage>
</organism>
<proteinExistence type="predicted"/>
<evidence type="ECO:0000313" key="2">
    <source>
        <dbReference type="Proteomes" id="UP000317178"/>
    </source>
</evidence>
<evidence type="ECO:0000313" key="1">
    <source>
        <dbReference type="EMBL" id="QDU81105.1"/>
    </source>
</evidence>
<protein>
    <submittedName>
        <fullName evidence="1">Uncharacterized protein</fullName>
    </submittedName>
</protein>
<name>A0A518CPF3_9PLAN</name>
<dbReference type="KEGG" id="plon:Pla110_28420"/>
<reference evidence="1 2" key="1">
    <citation type="submission" date="2019-02" db="EMBL/GenBank/DDBJ databases">
        <title>Deep-cultivation of Planctomycetes and their phenomic and genomic characterization uncovers novel biology.</title>
        <authorList>
            <person name="Wiegand S."/>
            <person name="Jogler M."/>
            <person name="Boedeker C."/>
            <person name="Pinto D."/>
            <person name="Vollmers J."/>
            <person name="Rivas-Marin E."/>
            <person name="Kohn T."/>
            <person name="Peeters S.H."/>
            <person name="Heuer A."/>
            <person name="Rast P."/>
            <person name="Oberbeckmann S."/>
            <person name="Bunk B."/>
            <person name="Jeske O."/>
            <person name="Meyerdierks A."/>
            <person name="Storesund J.E."/>
            <person name="Kallscheuer N."/>
            <person name="Luecker S."/>
            <person name="Lage O.M."/>
            <person name="Pohl T."/>
            <person name="Merkel B.J."/>
            <person name="Hornburger P."/>
            <person name="Mueller R.-W."/>
            <person name="Bruemmer F."/>
            <person name="Labrenz M."/>
            <person name="Spormann A.M."/>
            <person name="Op den Camp H."/>
            <person name="Overmann J."/>
            <person name="Amann R."/>
            <person name="Jetten M.S.M."/>
            <person name="Mascher T."/>
            <person name="Medema M.H."/>
            <person name="Devos D.P."/>
            <person name="Kaster A.-K."/>
            <person name="Ovreas L."/>
            <person name="Rohde M."/>
            <person name="Galperin M.Y."/>
            <person name="Jogler C."/>
        </authorList>
    </citation>
    <scope>NUCLEOTIDE SEQUENCE [LARGE SCALE GENOMIC DNA]</scope>
    <source>
        <strain evidence="1 2">Pla110</strain>
    </source>
</reference>
<dbReference type="EMBL" id="CP036281">
    <property type="protein sequence ID" value="QDU81105.1"/>
    <property type="molecule type" value="Genomic_DNA"/>
</dbReference>